<evidence type="ECO:0000313" key="2">
    <source>
        <dbReference type="EMBL" id="SVE20422.1"/>
    </source>
</evidence>
<sequence>MKKSPDFATSQALSNESSIVITL</sequence>
<accession>A0A383BKJ9</accession>
<gene>
    <name evidence="2" type="ORF">METZ01_LOCUS473276</name>
</gene>
<name>A0A383BKJ9_9ZZZZ</name>
<proteinExistence type="predicted"/>
<dbReference type="EMBL" id="UINC01201194">
    <property type="protein sequence ID" value="SVE20422.1"/>
    <property type="molecule type" value="Genomic_DNA"/>
</dbReference>
<protein>
    <submittedName>
        <fullName evidence="2">Uncharacterized protein</fullName>
    </submittedName>
</protein>
<dbReference type="AlphaFoldDB" id="A0A383BKJ9"/>
<organism evidence="2">
    <name type="scientific">marine metagenome</name>
    <dbReference type="NCBI Taxonomy" id="408172"/>
    <lineage>
        <taxon>unclassified sequences</taxon>
        <taxon>metagenomes</taxon>
        <taxon>ecological metagenomes</taxon>
    </lineage>
</organism>
<feature type="non-terminal residue" evidence="2">
    <location>
        <position position="23"/>
    </location>
</feature>
<evidence type="ECO:0000256" key="1">
    <source>
        <dbReference type="SAM" id="MobiDB-lite"/>
    </source>
</evidence>
<reference evidence="2" key="1">
    <citation type="submission" date="2018-05" db="EMBL/GenBank/DDBJ databases">
        <authorList>
            <person name="Lanie J.A."/>
            <person name="Ng W.-L."/>
            <person name="Kazmierczak K.M."/>
            <person name="Andrzejewski T.M."/>
            <person name="Davidsen T.M."/>
            <person name="Wayne K.J."/>
            <person name="Tettelin H."/>
            <person name="Glass J.I."/>
            <person name="Rusch D."/>
            <person name="Podicherti R."/>
            <person name="Tsui H.-C.T."/>
            <person name="Winkler M.E."/>
        </authorList>
    </citation>
    <scope>NUCLEOTIDE SEQUENCE</scope>
</reference>
<feature type="compositionally biased region" description="Polar residues" evidence="1">
    <location>
        <begin position="7"/>
        <end position="23"/>
    </location>
</feature>
<feature type="region of interest" description="Disordered" evidence="1">
    <location>
        <begin position="1"/>
        <end position="23"/>
    </location>
</feature>